<dbReference type="AlphaFoldDB" id="Q0W942"/>
<dbReference type="KEGG" id="rci:NRC5"/>
<dbReference type="GeneID" id="5142851"/>
<sequence>MIKVNSLVVKIVGVILAVVGLLLLLFGLVTWNKQVMATGFIACLIAVTLLYYGWRMRPAKESGSTDAVAGSKQKI</sequence>
<protein>
    <submittedName>
        <fullName evidence="2">Uncharacterized protein</fullName>
    </submittedName>
</protein>
<feature type="transmembrane region" description="Helical" evidence="1">
    <location>
        <begin position="35"/>
        <end position="54"/>
    </location>
</feature>
<keyword evidence="3" id="KW-1185">Reference proteome</keyword>
<proteinExistence type="predicted"/>
<keyword evidence="1" id="KW-1133">Transmembrane helix</keyword>
<dbReference type="RefSeq" id="WP_012037329.1">
    <property type="nucleotide sequence ID" value="NC_009464.1"/>
</dbReference>
<evidence type="ECO:0000256" key="1">
    <source>
        <dbReference type="SAM" id="Phobius"/>
    </source>
</evidence>
<name>Q0W942_METAR</name>
<dbReference type="Proteomes" id="UP000000663">
    <property type="component" value="Chromosome"/>
</dbReference>
<dbReference type="STRING" id="351160.NRC5"/>
<keyword evidence="1" id="KW-0812">Transmembrane</keyword>
<dbReference type="eggNOG" id="arCOG12610">
    <property type="taxonomic scope" value="Archaea"/>
</dbReference>
<dbReference type="EMBL" id="AM114193">
    <property type="protein sequence ID" value="CAJ35158.1"/>
    <property type="molecule type" value="Genomic_DNA"/>
</dbReference>
<reference evidence="2 3" key="1">
    <citation type="journal article" date="2006" name="Science">
        <title>Genome of rice cluster I archaea -- the key methane producers in the rice rhizosphere.</title>
        <authorList>
            <person name="Erkel C."/>
            <person name="Kube M."/>
            <person name="Reinhardt R."/>
            <person name="Liesack W."/>
        </authorList>
    </citation>
    <scope>NUCLEOTIDE SEQUENCE [LARGE SCALE GENOMIC DNA]</scope>
    <source>
        <strain evidence="3">DSM 22066 / NBRC 105507 / MRE50</strain>
    </source>
</reference>
<gene>
    <name evidence="2" type="ORF">NRC5</name>
</gene>
<organism evidence="2 3">
    <name type="scientific">Methanocella arvoryzae (strain DSM 22066 / NBRC 105507 / MRE50)</name>
    <dbReference type="NCBI Taxonomy" id="351160"/>
    <lineage>
        <taxon>Archaea</taxon>
        <taxon>Methanobacteriati</taxon>
        <taxon>Methanobacteriota</taxon>
        <taxon>Stenosarchaea group</taxon>
        <taxon>Methanomicrobia</taxon>
        <taxon>Methanocellales</taxon>
        <taxon>Methanocellaceae</taxon>
        <taxon>Methanocella</taxon>
    </lineage>
</organism>
<feature type="transmembrane region" description="Helical" evidence="1">
    <location>
        <begin position="7"/>
        <end position="29"/>
    </location>
</feature>
<evidence type="ECO:0000313" key="3">
    <source>
        <dbReference type="Proteomes" id="UP000000663"/>
    </source>
</evidence>
<evidence type="ECO:0000313" key="2">
    <source>
        <dbReference type="EMBL" id="CAJ35158.1"/>
    </source>
</evidence>
<keyword evidence="1" id="KW-0472">Membrane</keyword>
<accession>Q0W942</accession>